<dbReference type="Gene3D" id="2.70.70.10">
    <property type="entry name" value="Glucose Permease (Domain IIA)"/>
    <property type="match status" value="1"/>
</dbReference>
<dbReference type="FunFam" id="2.70.70.10:FF:000006">
    <property type="entry name" value="M23 family peptidase"/>
    <property type="match status" value="1"/>
</dbReference>
<dbReference type="STRING" id="450378.GCA_001661675_02419"/>
<dbReference type="PANTHER" id="PTHR21666">
    <property type="entry name" value="PEPTIDASE-RELATED"/>
    <property type="match status" value="1"/>
</dbReference>
<accession>A0A1Z1FD65</accession>
<evidence type="ECO:0000259" key="3">
    <source>
        <dbReference type="Pfam" id="PF01551"/>
    </source>
</evidence>
<keyword evidence="1 2" id="KW-0732">Signal</keyword>
<dbReference type="EMBL" id="CP019602">
    <property type="protein sequence ID" value="ARU16768.1"/>
    <property type="molecule type" value="Genomic_DNA"/>
</dbReference>
<dbReference type="Proteomes" id="UP000195807">
    <property type="component" value="Chromosome"/>
</dbReference>
<dbReference type="InterPro" id="IPR011055">
    <property type="entry name" value="Dup_hybrid_motif"/>
</dbReference>
<dbReference type="CDD" id="cd12797">
    <property type="entry name" value="M23_peptidase"/>
    <property type="match status" value="1"/>
</dbReference>
<dbReference type="KEGG" id="cman:A9D14_12040"/>
<sequence>MLGCNRFFLLGSARFVALGTIATLSAAMTPTAALAQPGSNTATMAAAAASTEVASTVNATTAETSAEKSDPRYRNLFARWKSVEVAQEVPVPVVGRQAINIPSRMPLTTARFTSDYGLRDHPVTGRRANHKGIDLAAPTGTPIYATADGTIDMAEWYGGYGNFIKIEHGGDLETRYGHMSKLNVSPGQEVKKGDLIGFVGSTGRSTGPHLHYEVRIAGEAVDPTPYLHADTFMEAFASATNTGAGGPE</sequence>
<dbReference type="InterPro" id="IPR016047">
    <property type="entry name" value="M23ase_b-sheet_dom"/>
</dbReference>
<dbReference type="InterPro" id="IPR050570">
    <property type="entry name" value="Cell_wall_metabolism_enzyme"/>
</dbReference>
<dbReference type="PANTHER" id="PTHR21666:SF289">
    <property type="entry name" value="L-ALA--D-GLU ENDOPEPTIDASE"/>
    <property type="match status" value="1"/>
</dbReference>
<keyword evidence="5" id="KW-1185">Reference proteome</keyword>
<dbReference type="RefSeq" id="WP_066846763.1">
    <property type="nucleotide sequence ID" value="NZ_CP019602.1"/>
</dbReference>
<name>A0A1Z1FD65_9SPHN</name>
<dbReference type="Pfam" id="PF01551">
    <property type="entry name" value="Peptidase_M23"/>
    <property type="match status" value="1"/>
</dbReference>
<feature type="chain" id="PRO_5011465468" description="M23ase beta-sheet core domain-containing protein" evidence="2">
    <location>
        <begin position="36"/>
        <end position="248"/>
    </location>
</feature>
<evidence type="ECO:0000256" key="1">
    <source>
        <dbReference type="ARBA" id="ARBA00022729"/>
    </source>
</evidence>
<dbReference type="SUPFAM" id="SSF51261">
    <property type="entry name" value="Duplicated hybrid motif"/>
    <property type="match status" value="1"/>
</dbReference>
<gene>
    <name evidence="4" type="ORF">A9D14_12040</name>
</gene>
<proteinExistence type="predicted"/>
<protein>
    <recommendedName>
        <fullName evidence="3">M23ase beta-sheet core domain-containing protein</fullName>
    </recommendedName>
</protein>
<evidence type="ECO:0000313" key="4">
    <source>
        <dbReference type="EMBL" id="ARU16768.1"/>
    </source>
</evidence>
<feature type="signal peptide" evidence="2">
    <location>
        <begin position="1"/>
        <end position="35"/>
    </location>
</feature>
<reference evidence="4 5" key="1">
    <citation type="submission" date="2017-01" db="EMBL/GenBank/DDBJ databases">
        <title>Complete genome sequence of esterase-producing bacterium Croceicoccus marinus E4A9.</title>
        <authorList>
            <person name="Wu Y.-H."/>
            <person name="Cheng H."/>
            <person name="Xu L."/>
            <person name="Huo Y.-Y."/>
            <person name="Wang C.-S."/>
            <person name="Xu X.-W."/>
        </authorList>
    </citation>
    <scope>NUCLEOTIDE SEQUENCE [LARGE SCALE GENOMIC DNA]</scope>
    <source>
        <strain evidence="4 5">E4A9</strain>
    </source>
</reference>
<dbReference type="AlphaFoldDB" id="A0A1Z1FD65"/>
<dbReference type="GO" id="GO:0004222">
    <property type="term" value="F:metalloendopeptidase activity"/>
    <property type="evidence" value="ECO:0007669"/>
    <property type="project" value="TreeGrafter"/>
</dbReference>
<feature type="domain" description="M23ase beta-sheet core" evidence="3">
    <location>
        <begin position="129"/>
        <end position="223"/>
    </location>
</feature>
<evidence type="ECO:0000256" key="2">
    <source>
        <dbReference type="SAM" id="SignalP"/>
    </source>
</evidence>
<evidence type="ECO:0000313" key="5">
    <source>
        <dbReference type="Proteomes" id="UP000195807"/>
    </source>
</evidence>
<organism evidence="4 5">
    <name type="scientific">Croceicoccus marinus</name>
    <dbReference type="NCBI Taxonomy" id="450378"/>
    <lineage>
        <taxon>Bacteria</taxon>
        <taxon>Pseudomonadati</taxon>
        <taxon>Pseudomonadota</taxon>
        <taxon>Alphaproteobacteria</taxon>
        <taxon>Sphingomonadales</taxon>
        <taxon>Erythrobacteraceae</taxon>
        <taxon>Croceicoccus</taxon>
    </lineage>
</organism>